<feature type="compositionally biased region" description="Low complexity" evidence="4">
    <location>
        <begin position="116"/>
        <end position="133"/>
    </location>
</feature>
<dbReference type="PANTHER" id="PTHR44329">
    <property type="entry name" value="SERINE/THREONINE-PROTEIN KINASE TNNI3K-RELATED"/>
    <property type="match status" value="1"/>
</dbReference>
<dbReference type="Gene3D" id="1.10.510.10">
    <property type="entry name" value="Transferase(Phosphotransferase) domain 1"/>
    <property type="match status" value="1"/>
</dbReference>
<reference evidence="6" key="1">
    <citation type="submission" date="2021-11" db="EMBL/GenBank/DDBJ databases">
        <authorList>
            <consortium name="Genoscope - CEA"/>
            <person name="William W."/>
        </authorList>
    </citation>
    <scope>NUCLEOTIDE SEQUENCE</scope>
</reference>
<dbReference type="SUPFAM" id="SSF56112">
    <property type="entry name" value="Protein kinase-like (PK-like)"/>
    <property type="match status" value="1"/>
</dbReference>
<dbReference type="GO" id="GO:0004674">
    <property type="term" value="F:protein serine/threonine kinase activity"/>
    <property type="evidence" value="ECO:0007669"/>
    <property type="project" value="TreeGrafter"/>
</dbReference>
<dbReference type="InterPro" id="IPR008271">
    <property type="entry name" value="Ser/Thr_kinase_AS"/>
</dbReference>
<feature type="compositionally biased region" description="Pro residues" evidence="4">
    <location>
        <begin position="134"/>
        <end position="148"/>
    </location>
</feature>
<evidence type="ECO:0000313" key="7">
    <source>
        <dbReference type="Proteomes" id="UP000789595"/>
    </source>
</evidence>
<feature type="region of interest" description="Disordered" evidence="4">
    <location>
        <begin position="414"/>
        <end position="437"/>
    </location>
</feature>
<dbReference type="PANTHER" id="PTHR44329:SF214">
    <property type="entry name" value="PROTEIN KINASE DOMAIN-CONTAINING PROTEIN"/>
    <property type="match status" value="1"/>
</dbReference>
<evidence type="ECO:0000256" key="4">
    <source>
        <dbReference type="SAM" id="MobiDB-lite"/>
    </source>
</evidence>
<keyword evidence="2 3" id="KW-0067">ATP-binding</keyword>
<feature type="compositionally biased region" description="Pro residues" evidence="4">
    <location>
        <begin position="45"/>
        <end position="74"/>
    </location>
</feature>
<feature type="domain" description="Protein kinase" evidence="5">
    <location>
        <begin position="151"/>
        <end position="402"/>
    </location>
</feature>
<feature type="compositionally biased region" description="Basic residues" evidence="4">
    <location>
        <begin position="9"/>
        <end position="20"/>
    </location>
</feature>
<dbReference type="Pfam" id="PF00069">
    <property type="entry name" value="Pkinase"/>
    <property type="match status" value="1"/>
</dbReference>
<keyword evidence="7" id="KW-1185">Reference proteome</keyword>
<dbReference type="PROSITE" id="PS00107">
    <property type="entry name" value="PROTEIN_KINASE_ATP"/>
    <property type="match status" value="1"/>
</dbReference>
<gene>
    <name evidence="6" type="ORF">PECAL_1P14600</name>
</gene>
<evidence type="ECO:0000256" key="1">
    <source>
        <dbReference type="ARBA" id="ARBA00022741"/>
    </source>
</evidence>
<dbReference type="EMBL" id="CAKKNE010000001">
    <property type="protein sequence ID" value="CAH0365057.1"/>
    <property type="molecule type" value="Genomic_DNA"/>
</dbReference>
<evidence type="ECO:0000259" key="5">
    <source>
        <dbReference type="PROSITE" id="PS50011"/>
    </source>
</evidence>
<feature type="binding site" evidence="3">
    <location>
        <position position="178"/>
    </location>
    <ligand>
        <name>ATP</name>
        <dbReference type="ChEBI" id="CHEBI:30616"/>
    </ligand>
</feature>
<feature type="region of interest" description="Disordered" evidence="4">
    <location>
        <begin position="115"/>
        <end position="154"/>
    </location>
</feature>
<dbReference type="GO" id="GO:0005524">
    <property type="term" value="F:ATP binding"/>
    <property type="evidence" value="ECO:0007669"/>
    <property type="project" value="UniProtKB-UniRule"/>
</dbReference>
<sequence>MPQNTTGKSGRKRRNRKKGKGPAPLSPLPRAAAADVTNVATVAAPPAPMAPPAPAAPPRLPAAFPEPAPAPAAPASPLDDSSLRGPPMAPPAPMSPASDASDVERHVLALMSPDQAPATPSEASPASLATTEPASPPMPEDEPAPPPAADVVLGPEIGRGKFARVVRATHGGRVVAAKLPVRNEDDDREEAEVARYLAQEIRMLRGCDHEHVVRFVGVVDGTTLLTELCAGGDLLRLLEGNAELGWPLRLRLAGDACRGLAYLHERGVMHRDVKAENVLLSQDWRGKLCDFGMARDADENSQCKTLCGTPEYMAPELLLGEVEAYGLAADVFSLGCVLVELATREACATCLVREARNMFEVDDDILRAKLAGAPDSFVELAVQCLAGEDYERPLAEDAQAWLEELASEAGAVAAPPAPAGVAPPPPPAEPPAPAPPTAWGALGLDAGRVSGELLLMDAAGRFARRWVVVAGSCVSWTGEAARDAGARDLRAATAVAVEGDDVVLDGTTRFRAADALRRDVWAAALRAAVARAPAGGPGDVAVAVAPLPRFPGYVDVRARRGGLRASRFVAVEAVTTDLDARLGALAEDDAALPRPPAGGGADAAAVEAYLAEVAAAVGGRPRLLEALLEALDLADDGPRVVVGAARPV</sequence>
<dbReference type="InterPro" id="IPR011009">
    <property type="entry name" value="Kinase-like_dom_sf"/>
</dbReference>
<comment type="caution">
    <text evidence="6">The sequence shown here is derived from an EMBL/GenBank/DDBJ whole genome shotgun (WGS) entry which is preliminary data.</text>
</comment>
<dbReference type="PROSITE" id="PS00108">
    <property type="entry name" value="PROTEIN_KINASE_ST"/>
    <property type="match status" value="1"/>
</dbReference>
<accession>A0A8J2SFR9</accession>
<evidence type="ECO:0000256" key="2">
    <source>
        <dbReference type="ARBA" id="ARBA00022840"/>
    </source>
</evidence>
<feature type="region of interest" description="Disordered" evidence="4">
    <location>
        <begin position="44"/>
        <end position="103"/>
    </location>
</feature>
<dbReference type="AlphaFoldDB" id="A0A8J2SFR9"/>
<dbReference type="Proteomes" id="UP000789595">
    <property type="component" value="Unassembled WGS sequence"/>
</dbReference>
<evidence type="ECO:0000313" key="6">
    <source>
        <dbReference type="EMBL" id="CAH0365057.1"/>
    </source>
</evidence>
<dbReference type="InterPro" id="IPR000719">
    <property type="entry name" value="Prot_kinase_dom"/>
</dbReference>
<keyword evidence="1 3" id="KW-0547">Nucleotide-binding</keyword>
<name>A0A8J2SFR9_9STRA</name>
<dbReference type="OrthoDB" id="4062651at2759"/>
<dbReference type="SMART" id="SM00220">
    <property type="entry name" value="S_TKc"/>
    <property type="match status" value="1"/>
</dbReference>
<proteinExistence type="predicted"/>
<dbReference type="PROSITE" id="PS50011">
    <property type="entry name" value="PROTEIN_KINASE_DOM"/>
    <property type="match status" value="1"/>
</dbReference>
<feature type="region of interest" description="Disordered" evidence="4">
    <location>
        <begin position="1"/>
        <end position="32"/>
    </location>
</feature>
<organism evidence="6 7">
    <name type="scientific">Pelagomonas calceolata</name>
    <dbReference type="NCBI Taxonomy" id="35677"/>
    <lineage>
        <taxon>Eukaryota</taxon>
        <taxon>Sar</taxon>
        <taxon>Stramenopiles</taxon>
        <taxon>Ochrophyta</taxon>
        <taxon>Pelagophyceae</taxon>
        <taxon>Pelagomonadales</taxon>
        <taxon>Pelagomonadaceae</taxon>
        <taxon>Pelagomonas</taxon>
    </lineage>
</organism>
<protein>
    <recommendedName>
        <fullName evidence="5">Protein kinase domain-containing protein</fullName>
    </recommendedName>
</protein>
<feature type="compositionally biased region" description="Pro residues" evidence="4">
    <location>
        <begin position="415"/>
        <end position="436"/>
    </location>
</feature>
<evidence type="ECO:0000256" key="3">
    <source>
        <dbReference type="PROSITE-ProRule" id="PRU10141"/>
    </source>
</evidence>
<dbReference type="InterPro" id="IPR017441">
    <property type="entry name" value="Protein_kinase_ATP_BS"/>
</dbReference>
<dbReference type="InterPro" id="IPR051681">
    <property type="entry name" value="Ser/Thr_Kinases-Pseudokinases"/>
</dbReference>